<reference evidence="2 3" key="1">
    <citation type="submission" date="2016-04" db="EMBL/GenBank/DDBJ databases">
        <authorList>
            <person name="Evans L.H."/>
            <person name="Alamgir A."/>
            <person name="Owens N."/>
            <person name="Weber N.D."/>
            <person name="Virtaneva K."/>
            <person name="Barbian K."/>
            <person name="Babar A."/>
            <person name="Rosenke K."/>
        </authorList>
    </citation>
    <scope>NUCLEOTIDE SEQUENCE [LARGE SCALE GENOMIC DNA]</scope>
    <source>
        <strain evidence="2 3">IFM 0406</strain>
    </source>
</reference>
<name>A0A161Z6T0_9NOCA</name>
<accession>A0A161Z6T0</accession>
<evidence type="ECO:0000259" key="1">
    <source>
        <dbReference type="Pfam" id="PF24201"/>
    </source>
</evidence>
<evidence type="ECO:0000313" key="3">
    <source>
        <dbReference type="Proteomes" id="UP000076512"/>
    </source>
</evidence>
<sequence>MQEFDEFLDPDLNLPVRGQPVRIASPTAWEGLRLRKLFADLDALTPEIERAEVRGLLDGARDQLDQLGADATVIALAGRTALLHFGKGPDAAAAFWNGEIHADNDTEADTSAPGYLGPDDPGGGPIDPATGLRHWFNPLEMAPTNTAALTLSWREILSHWHELELDLHTVFGVDVNSGVLHGRPWRWLEVRIRDLANTPGTRLHRAIFPPTQ</sequence>
<dbReference type="RefSeq" id="WP_197696419.1">
    <property type="nucleotide sequence ID" value="NZ_JABMCZ010000001.1"/>
</dbReference>
<proteinExistence type="predicted"/>
<organism evidence="2 3">
    <name type="scientific">Nocardia terpenica</name>
    <dbReference type="NCBI Taxonomy" id="455432"/>
    <lineage>
        <taxon>Bacteria</taxon>
        <taxon>Bacillati</taxon>
        <taxon>Actinomycetota</taxon>
        <taxon>Actinomycetes</taxon>
        <taxon>Mycobacteriales</taxon>
        <taxon>Nocardiaceae</taxon>
        <taxon>Nocardia</taxon>
    </lineage>
</organism>
<dbReference type="AlphaFoldDB" id="A0A161Z6T0"/>
<dbReference type="EMBL" id="LWGR01000003">
    <property type="protein sequence ID" value="KZM75744.1"/>
    <property type="molecule type" value="Genomic_DNA"/>
</dbReference>
<dbReference type="Proteomes" id="UP000076512">
    <property type="component" value="Unassembled WGS sequence"/>
</dbReference>
<feature type="domain" description="DUF7426" evidence="1">
    <location>
        <begin position="3"/>
        <end position="124"/>
    </location>
</feature>
<comment type="caution">
    <text evidence="2">The sequence shown here is derived from an EMBL/GenBank/DDBJ whole genome shotgun (WGS) entry which is preliminary data.</text>
</comment>
<evidence type="ECO:0000313" key="2">
    <source>
        <dbReference type="EMBL" id="KZM75744.1"/>
    </source>
</evidence>
<dbReference type="InterPro" id="IPR055849">
    <property type="entry name" value="DUF7426"/>
</dbReference>
<dbReference type="Pfam" id="PF24201">
    <property type="entry name" value="DUF7426"/>
    <property type="match status" value="1"/>
</dbReference>
<keyword evidence="3" id="KW-1185">Reference proteome</keyword>
<dbReference type="STRING" id="455432.AWN90_20620"/>
<gene>
    <name evidence="2" type="ORF">AWN90_20620</name>
</gene>
<protein>
    <recommendedName>
        <fullName evidence="1">DUF7426 domain-containing protein</fullName>
    </recommendedName>
</protein>